<dbReference type="GeneID" id="92037138"/>
<dbReference type="EMBL" id="JBBPEH010000001">
    <property type="protein sequence ID" value="KAK7544206.1"/>
    <property type="molecule type" value="Genomic_DNA"/>
</dbReference>
<accession>A0ABR1M8L0</accession>
<comment type="caution">
    <text evidence="1">The sequence shown here is derived from an EMBL/GenBank/DDBJ whole genome shotgun (WGS) entry which is preliminary data.</text>
</comment>
<evidence type="ECO:0000313" key="1">
    <source>
        <dbReference type="EMBL" id="KAK7544206.1"/>
    </source>
</evidence>
<gene>
    <name evidence="1" type="ORF">J3D65DRAFT_8963</name>
</gene>
<sequence length="172" mass="19138">MPASHGEPGPYRKALEPSSSCATAQKSTYLINRRSRTATVSQRHREARRGARRSVRGSSWICVVFSLFLFLHQRTTSSGRGNSKSACLSRFFTYTLGSQAWAVGRGKRVVFITTKSGLGEGYGWVRLDSFLLSLSLLNTGAHARRRHALGGKSFWSGRFQHQSEGARYQLLP</sequence>
<dbReference type="Proteomes" id="UP001360953">
    <property type="component" value="Unassembled WGS sequence"/>
</dbReference>
<protein>
    <submittedName>
        <fullName evidence="1">Uncharacterized protein</fullName>
    </submittedName>
</protein>
<dbReference type="RefSeq" id="XP_066659441.1">
    <property type="nucleotide sequence ID" value="XM_066804232.1"/>
</dbReference>
<evidence type="ECO:0000313" key="2">
    <source>
        <dbReference type="Proteomes" id="UP001360953"/>
    </source>
</evidence>
<organism evidence="1 2">
    <name type="scientific">Phyllosticta citribraziliensis</name>
    <dbReference type="NCBI Taxonomy" id="989973"/>
    <lineage>
        <taxon>Eukaryota</taxon>
        <taxon>Fungi</taxon>
        <taxon>Dikarya</taxon>
        <taxon>Ascomycota</taxon>
        <taxon>Pezizomycotina</taxon>
        <taxon>Dothideomycetes</taxon>
        <taxon>Dothideomycetes incertae sedis</taxon>
        <taxon>Botryosphaeriales</taxon>
        <taxon>Phyllostictaceae</taxon>
        <taxon>Phyllosticta</taxon>
    </lineage>
</organism>
<keyword evidence="2" id="KW-1185">Reference proteome</keyword>
<reference evidence="1 2" key="1">
    <citation type="submission" date="2024-04" db="EMBL/GenBank/DDBJ databases">
        <title>Phyllosticta paracitricarpa is synonymous to the EU quarantine fungus P. citricarpa based on phylogenomic analyses.</title>
        <authorList>
            <consortium name="Lawrence Berkeley National Laboratory"/>
            <person name="Van ingen-buijs V.A."/>
            <person name="Van westerhoven A.C."/>
            <person name="Haridas S."/>
            <person name="Skiadas P."/>
            <person name="Martin F."/>
            <person name="Groenewald J.Z."/>
            <person name="Crous P.W."/>
            <person name="Seidl M.F."/>
        </authorList>
    </citation>
    <scope>NUCLEOTIDE SEQUENCE [LARGE SCALE GENOMIC DNA]</scope>
    <source>
        <strain evidence="1 2">CPC 17464</strain>
    </source>
</reference>
<name>A0ABR1M8L0_9PEZI</name>
<proteinExistence type="predicted"/>